<feature type="domain" description="Phosphoadenosine phosphosulphate reductase" evidence="1">
    <location>
        <begin position="36"/>
        <end position="221"/>
    </location>
</feature>
<sequence length="619" mass="70611">MSVQIFNSRFENIQTKAERVISHLIHLLEDGYALCSASSFGKDSSCVLVLMLEAIRRAKASDIDVPQCFLSHSNTGIENPAMDSYTGECLSAVERYVETHDLPVQLVLAEPSMSASFFYATVGRGKLPRFVDAKSRECSVDWKVKPQQRALKRIRKQAGDARNLVVLVGSRESESVSRSGRMKSAGHTATALIPDDESNNVFSNACIADWSMVDVWELLMACDGKRGGIFSTYVEDFELTLELYKAGNQGACAILVGDGGQKAACGSRFGCGICTLTGKRDKSMESMIENEPDQFGYLKGINRLRNFLVLTQHDFSRREWFQRGVSEVGYVALSPDNYSSIMRREILRYMLTLDIREQERADEHSGALANGEIPDTPANRRLADPQFEWITPKVLLGIDFAWGVHGTFDHAFPAFREWYEIKHLGRRYEVPEIEECAFPRKTIPEKRYYHIGAYEHPWKIDGLRNIYGEAVNPQRRPDRPAFGAYKDRDTGETRRVAYFEESDELEVDGFEANLFLMEFEDLYFDTLALEVTDGVRYLLDRGLVKVGRGQIATYDRISRRGQRWRRLQESLNVYDMHQHALENSISKEQHFLLLEEHKRRQAEIEDDQFNLELFVDTAA</sequence>
<dbReference type="Gene3D" id="3.40.50.620">
    <property type="entry name" value="HUPs"/>
    <property type="match status" value="1"/>
</dbReference>
<proteinExistence type="predicted"/>
<accession>A0A0F9Q969</accession>
<dbReference type="EMBL" id="LAZR01004310">
    <property type="protein sequence ID" value="KKN09751.1"/>
    <property type="molecule type" value="Genomic_DNA"/>
</dbReference>
<dbReference type="InterPro" id="IPR002500">
    <property type="entry name" value="PAPS_reduct_dom"/>
</dbReference>
<dbReference type="InterPro" id="IPR014729">
    <property type="entry name" value="Rossmann-like_a/b/a_fold"/>
</dbReference>
<comment type="caution">
    <text evidence="2">The sequence shown here is derived from an EMBL/GenBank/DDBJ whole genome shotgun (WGS) entry which is preliminary data.</text>
</comment>
<name>A0A0F9Q969_9ZZZZ</name>
<dbReference type="SUPFAM" id="SSF52402">
    <property type="entry name" value="Adenine nucleotide alpha hydrolases-like"/>
    <property type="match status" value="1"/>
</dbReference>
<evidence type="ECO:0000259" key="1">
    <source>
        <dbReference type="Pfam" id="PF01507"/>
    </source>
</evidence>
<reference evidence="2" key="1">
    <citation type="journal article" date="2015" name="Nature">
        <title>Complex archaea that bridge the gap between prokaryotes and eukaryotes.</title>
        <authorList>
            <person name="Spang A."/>
            <person name="Saw J.H."/>
            <person name="Jorgensen S.L."/>
            <person name="Zaremba-Niedzwiedzka K."/>
            <person name="Martijn J."/>
            <person name="Lind A.E."/>
            <person name="van Eijk R."/>
            <person name="Schleper C."/>
            <person name="Guy L."/>
            <person name="Ettema T.J."/>
        </authorList>
    </citation>
    <scope>NUCLEOTIDE SEQUENCE</scope>
</reference>
<dbReference type="AlphaFoldDB" id="A0A0F9Q969"/>
<protein>
    <recommendedName>
        <fullName evidence="1">Phosphoadenosine phosphosulphate reductase domain-containing protein</fullName>
    </recommendedName>
</protein>
<organism evidence="2">
    <name type="scientific">marine sediment metagenome</name>
    <dbReference type="NCBI Taxonomy" id="412755"/>
    <lineage>
        <taxon>unclassified sequences</taxon>
        <taxon>metagenomes</taxon>
        <taxon>ecological metagenomes</taxon>
    </lineage>
</organism>
<evidence type="ECO:0000313" key="2">
    <source>
        <dbReference type="EMBL" id="KKN09751.1"/>
    </source>
</evidence>
<dbReference type="GO" id="GO:0003824">
    <property type="term" value="F:catalytic activity"/>
    <property type="evidence" value="ECO:0007669"/>
    <property type="project" value="InterPro"/>
</dbReference>
<gene>
    <name evidence="2" type="ORF">LCGC14_1043460</name>
</gene>
<dbReference type="Pfam" id="PF01507">
    <property type="entry name" value="PAPS_reduct"/>
    <property type="match status" value="1"/>
</dbReference>